<keyword evidence="1" id="KW-0732">Signal</keyword>
<dbReference type="PROSITE" id="PS51257">
    <property type="entry name" value="PROKAR_LIPOPROTEIN"/>
    <property type="match status" value="1"/>
</dbReference>
<evidence type="ECO:0000256" key="1">
    <source>
        <dbReference type="SAM" id="SignalP"/>
    </source>
</evidence>
<evidence type="ECO:0000313" key="2">
    <source>
        <dbReference type="EMBL" id="SNX69160.1"/>
    </source>
</evidence>
<reference evidence="3" key="1">
    <citation type="submission" date="2017-08" db="EMBL/GenBank/DDBJ databases">
        <authorList>
            <person name="Varghese N."/>
            <person name="Submissions S."/>
        </authorList>
    </citation>
    <scope>NUCLEOTIDE SEQUENCE [LARGE SCALE GENOMIC DNA]</scope>
    <source>
        <strain evidence="3">JA234</strain>
    </source>
</reference>
<organism evidence="2 3">
    <name type="scientific">Cereibacter ovatus</name>
    <dbReference type="NCBI Taxonomy" id="439529"/>
    <lineage>
        <taxon>Bacteria</taxon>
        <taxon>Pseudomonadati</taxon>
        <taxon>Pseudomonadota</taxon>
        <taxon>Alphaproteobacteria</taxon>
        <taxon>Rhodobacterales</taxon>
        <taxon>Paracoccaceae</taxon>
        <taxon>Cereibacter</taxon>
    </lineage>
</organism>
<sequence length="149" mass="15820">MRRPLLLGLALVCTLGACGSRLNPLNWFDPAETANMATPAAASPVMQDERPLMAQILSLDIEPTRGGAIVRAVGLPPTQGYWNAELVARPVTDGVAGFDFRAVPPEKGAAGPTQQSREVTVGTFITAYQLTTIRQVTVFAAGNSLTSRR</sequence>
<proteinExistence type="predicted"/>
<dbReference type="EMBL" id="OAOQ01000003">
    <property type="protein sequence ID" value="SNX69160.1"/>
    <property type="molecule type" value="Genomic_DNA"/>
</dbReference>
<dbReference type="RefSeq" id="WP_097029618.1">
    <property type="nucleotide sequence ID" value="NZ_OAOQ01000003.1"/>
</dbReference>
<accession>A0A285CNL2</accession>
<evidence type="ECO:0000313" key="3">
    <source>
        <dbReference type="Proteomes" id="UP000219467"/>
    </source>
</evidence>
<protein>
    <recommendedName>
        <fullName evidence="4">Lipoprotein</fullName>
    </recommendedName>
</protein>
<keyword evidence="3" id="KW-1185">Reference proteome</keyword>
<dbReference type="Proteomes" id="UP000219467">
    <property type="component" value="Unassembled WGS sequence"/>
</dbReference>
<dbReference type="OrthoDB" id="7773807at2"/>
<dbReference type="AlphaFoldDB" id="A0A285CNL2"/>
<gene>
    <name evidence="2" type="ORF">SAMN05878503_103147</name>
</gene>
<feature type="chain" id="PRO_5013329660" description="Lipoprotein" evidence="1">
    <location>
        <begin position="20"/>
        <end position="149"/>
    </location>
</feature>
<feature type="signal peptide" evidence="1">
    <location>
        <begin position="1"/>
        <end position="19"/>
    </location>
</feature>
<name>A0A285CNL2_9RHOB</name>
<evidence type="ECO:0008006" key="4">
    <source>
        <dbReference type="Google" id="ProtNLM"/>
    </source>
</evidence>